<keyword evidence="6" id="KW-0508">mRNA splicing</keyword>
<dbReference type="GO" id="GO:0006397">
    <property type="term" value="P:mRNA processing"/>
    <property type="evidence" value="ECO:0007669"/>
    <property type="project" value="UniProtKB-KW"/>
</dbReference>
<keyword evidence="5" id="KW-0507">mRNA processing</keyword>
<gene>
    <name evidence="10" type="ORF">NLJ89_g8191</name>
</gene>
<dbReference type="PANTHER" id="PTHR31077">
    <property type="entry name" value="U4/U6.U5 SMALL NUCLEAR RIBONUCLEOPROTEIN 27 KDA PROTEIN"/>
    <property type="match status" value="1"/>
</dbReference>
<evidence type="ECO:0000256" key="6">
    <source>
        <dbReference type="ARBA" id="ARBA00023187"/>
    </source>
</evidence>
<evidence type="ECO:0000256" key="1">
    <source>
        <dbReference type="ARBA" id="ARBA00003632"/>
    </source>
</evidence>
<evidence type="ECO:0000256" key="2">
    <source>
        <dbReference type="ARBA" id="ARBA00004123"/>
    </source>
</evidence>
<organism evidence="10 11">
    <name type="scientific">Agrocybe chaxingu</name>
    <dbReference type="NCBI Taxonomy" id="84603"/>
    <lineage>
        <taxon>Eukaryota</taxon>
        <taxon>Fungi</taxon>
        <taxon>Dikarya</taxon>
        <taxon>Basidiomycota</taxon>
        <taxon>Agaricomycotina</taxon>
        <taxon>Agaricomycetes</taxon>
        <taxon>Agaricomycetidae</taxon>
        <taxon>Agaricales</taxon>
        <taxon>Agaricineae</taxon>
        <taxon>Strophariaceae</taxon>
        <taxon>Agrocybe</taxon>
    </lineage>
</organism>
<dbReference type="PANTHER" id="PTHR31077:SF1">
    <property type="entry name" value="U4_U6.U5 SMALL NUCLEAR RIBONUCLEOPROTEIN 27 KDA PROTEIN"/>
    <property type="match status" value="1"/>
</dbReference>
<keyword evidence="7" id="KW-0539">Nucleus</keyword>
<sequence length="160" mass="17168">MSSLVAEEEEEEGKGDRIATKAEDGPVVHGVRAETGIATAAEVQIAETGTTGATGKTSDPVDVIEIDAKTTEDGTAVTIDGPFQGEMTGMHRLATTGTLKIEKVSLETVLRPGLREGRPPTQGKHVEGNQEGAANVKKQRTWRQYMNRRGGFNRPLDKIK</sequence>
<reference evidence="10" key="1">
    <citation type="submission" date="2022-07" db="EMBL/GenBank/DDBJ databases">
        <title>Genome Sequence of Agrocybe chaxingu.</title>
        <authorList>
            <person name="Buettner E."/>
        </authorList>
    </citation>
    <scope>NUCLEOTIDE SEQUENCE</scope>
    <source>
        <strain evidence="10">MP-N11</strain>
    </source>
</reference>
<evidence type="ECO:0000256" key="4">
    <source>
        <dbReference type="ARBA" id="ARBA00011825"/>
    </source>
</evidence>
<feature type="compositionally biased region" description="Basic and acidic residues" evidence="8">
    <location>
        <begin position="14"/>
        <end position="26"/>
    </location>
</feature>
<accession>A0A9W8JVP4</accession>
<keyword evidence="11" id="KW-1185">Reference proteome</keyword>
<dbReference type="InterPro" id="IPR013957">
    <property type="entry name" value="SNRNP27"/>
</dbReference>
<evidence type="ECO:0000256" key="3">
    <source>
        <dbReference type="ARBA" id="ARBA00008218"/>
    </source>
</evidence>
<proteinExistence type="inferred from homology"/>
<evidence type="ECO:0000313" key="10">
    <source>
        <dbReference type="EMBL" id="KAJ3503970.1"/>
    </source>
</evidence>
<evidence type="ECO:0000256" key="5">
    <source>
        <dbReference type="ARBA" id="ARBA00022664"/>
    </source>
</evidence>
<dbReference type="AlphaFoldDB" id="A0A9W8JVP4"/>
<evidence type="ECO:0000256" key="8">
    <source>
        <dbReference type="SAM" id="MobiDB-lite"/>
    </source>
</evidence>
<dbReference type="Pfam" id="PF08648">
    <property type="entry name" value="SNRNP27"/>
    <property type="match status" value="1"/>
</dbReference>
<protein>
    <recommendedName>
        <fullName evidence="9">U4/U6.U5 small nuclear ribonucleoprotein 27kDa protein domain-containing protein</fullName>
    </recommendedName>
</protein>
<feature type="compositionally biased region" description="Acidic residues" evidence="8">
    <location>
        <begin position="1"/>
        <end position="13"/>
    </location>
</feature>
<name>A0A9W8JVP4_9AGAR</name>
<comment type="similarity">
    <text evidence="3">Belongs to the SNUT3 family.</text>
</comment>
<dbReference type="Proteomes" id="UP001148786">
    <property type="component" value="Unassembled WGS sequence"/>
</dbReference>
<evidence type="ECO:0000256" key="7">
    <source>
        <dbReference type="ARBA" id="ARBA00023242"/>
    </source>
</evidence>
<feature type="compositionally biased region" description="Basic and acidic residues" evidence="8">
    <location>
        <begin position="113"/>
        <end position="128"/>
    </location>
</feature>
<evidence type="ECO:0000259" key="9">
    <source>
        <dbReference type="Pfam" id="PF08648"/>
    </source>
</evidence>
<comment type="subunit">
    <text evidence="4">Part of a tri-snRNP complex.</text>
</comment>
<comment type="function">
    <text evidence="1">May play a role in mRNA splicing.</text>
</comment>
<feature type="domain" description="U4/U6.U5 small nuclear ribonucleoprotein 27kDa protein" evidence="9">
    <location>
        <begin position="121"/>
        <end position="159"/>
    </location>
</feature>
<comment type="subcellular location">
    <subcellularLocation>
        <location evidence="2">Nucleus</location>
    </subcellularLocation>
</comment>
<dbReference type="OrthoDB" id="21368at2759"/>
<evidence type="ECO:0000313" key="11">
    <source>
        <dbReference type="Proteomes" id="UP001148786"/>
    </source>
</evidence>
<feature type="region of interest" description="Disordered" evidence="8">
    <location>
        <begin position="112"/>
        <end position="160"/>
    </location>
</feature>
<comment type="caution">
    <text evidence="10">The sequence shown here is derived from an EMBL/GenBank/DDBJ whole genome shotgun (WGS) entry which is preliminary data.</text>
</comment>
<dbReference type="EMBL" id="JANKHO010001068">
    <property type="protein sequence ID" value="KAJ3503970.1"/>
    <property type="molecule type" value="Genomic_DNA"/>
</dbReference>
<dbReference type="GO" id="GO:0008380">
    <property type="term" value="P:RNA splicing"/>
    <property type="evidence" value="ECO:0007669"/>
    <property type="project" value="UniProtKB-KW"/>
</dbReference>
<feature type="region of interest" description="Disordered" evidence="8">
    <location>
        <begin position="1"/>
        <end position="30"/>
    </location>
</feature>
<dbReference type="GO" id="GO:0071011">
    <property type="term" value="C:precatalytic spliceosome"/>
    <property type="evidence" value="ECO:0007669"/>
    <property type="project" value="TreeGrafter"/>
</dbReference>